<dbReference type="Gene3D" id="6.10.140.2220">
    <property type="match status" value="1"/>
</dbReference>
<keyword evidence="7" id="KW-1185">Reference proteome</keyword>
<gene>
    <name evidence="6" type="ORF">DL764_006406</name>
</gene>
<keyword evidence="3" id="KW-0862">Zinc</keyword>
<dbReference type="Pfam" id="PF01753">
    <property type="entry name" value="zf-MYND"/>
    <property type="match status" value="1"/>
</dbReference>
<keyword evidence="1" id="KW-0479">Metal-binding</keyword>
<accession>A0A4Q4T7Z2</accession>
<evidence type="ECO:0000259" key="5">
    <source>
        <dbReference type="PROSITE" id="PS50865"/>
    </source>
</evidence>
<dbReference type="EMBL" id="QJNU01000377">
    <property type="protein sequence ID" value="RYP00802.1"/>
    <property type="molecule type" value="Genomic_DNA"/>
</dbReference>
<evidence type="ECO:0000256" key="4">
    <source>
        <dbReference type="PROSITE-ProRule" id="PRU00134"/>
    </source>
</evidence>
<organism evidence="6 7">
    <name type="scientific">Monosporascus ibericus</name>
    <dbReference type="NCBI Taxonomy" id="155417"/>
    <lineage>
        <taxon>Eukaryota</taxon>
        <taxon>Fungi</taxon>
        <taxon>Dikarya</taxon>
        <taxon>Ascomycota</taxon>
        <taxon>Pezizomycotina</taxon>
        <taxon>Sordariomycetes</taxon>
        <taxon>Xylariomycetidae</taxon>
        <taxon>Xylariales</taxon>
        <taxon>Xylariales incertae sedis</taxon>
        <taxon>Monosporascus</taxon>
    </lineage>
</organism>
<evidence type="ECO:0000313" key="6">
    <source>
        <dbReference type="EMBL" id="RYP00802.1"/>
    </source>
</evidence>
<dbReference type="InterPro" id="IPR002893">
    <property type="entry name" value="Znf_MYND"/>
</dbReference>
<dbReference type="Proteomes" id="UP000293360">
    <property type="component" value="Unassembled WGS sequence"/>
</dbReference>
<evidence type="ECO:0000313" key="7">
    <source>
        <dbReference type="Proteomes" id="UP000293360"/>
    </source>
</evidence>
<feature type="domain" description="MYND-type" evidence="5">
    <location>
        <begin position="48"/>
        <end position="84"/>
    </location>
</feature>
<keyword evidence="2 4" id="KW-0863">Zinc-finger</keyword>
<protein>
    <recommendedName>
        <fullName evidence="5">MYND-type domain-containing protein</fullName>
    </recommendedName>
</protein>
<evidence type="ECO:0000256" key="3">
    <source>
        <dbReference type="ARBA" id="ARBA00022833"/>
    </source>
</evidence>
<dbReference type="OrthoDB" id="437457at2759"/>
<name>A0A4Q4T7Z2_9PEZI</name>
<comment type="caution">
    <text evidence="6">The sequence shown here is derived from an EMBL/GenBank/DDBJ whole genome shotgun (WGS) entry which is preliminary data.</text>
</comment>
<dbReference type="AlphaFoldDB" id="A0A4Q4T7Z2"/>
<dbReference type="PROSITE" id="PS01360">
    <property type="entry name" value="ZF_MYND_1"/>
    <property type="match status" value="1"/>
</dbReference>
<dbReference type="GO" id="GO:0008270">
    <property type="term" value="F:zinc ion binding"/>
    <property type="evidence" value="ECO:0007669"/>
    <property type="project" value="UniProtKB-KW"/>
</dbReference>
<sequence length="299" mass="34116">MAYEGARGVAALKDGCLLFGIYIGGRKDLSTPVRIHATTSTTTPPPRCVICNAESARSCARCKSTAYCGKECQKFDWPCHKLLCSKFVAGQTTPGEPALRTTRGILFPAAGDEPELVRLVNFYSPARQRRVDGDAISELFDRHDDLCVLSHVKDEDRYLLALYEDKNRVRRYRRQDSILEIWHREYGGHRENRAIARATRGDMFHRWCGNVLVLAICNPTPGRHINPAYKDISLRDFRDAVDFLSDYLNPLRRRTELVVDIHSLNAEEKARRRAEGLPEKDDDIVFDIYDPILELDISY</sequence>
<evidence type="ECO:0000256" key="2">
    <source>
        <dbReference type="ARBA" id="ARBA00022771"/>
    </source>
</evidence>
<dbReference type="PROSITE" id="PS50865">
    <property type="entry name" value="ZF_MYND_2"/>
    <property type="match status" value="1"/>
</dbReference>
<reference evidence="6 7" key="1">
    <citation type="submission" date="2018-06" db="EMBL/GenBank/DDBJ databases">
        <title>Complete Genomes of Monosporascus.</title>
        <authorList>
            <person name="Robinson A.J."/>
            <person name="Natvig D.O."/>
        </authorList>
    </citation>
    <scope>NUCLEOTIDE SEQUENCE [LARGE SCALE GENOMIC DNA]</scope>
    <source>
        <strain evidence="6 7">CBS 110550</strain>
    </source>
</reference>
<dbReference type="SUPFAM" id="SSF144232">
    <property type="entry name" value="HIT/MYND zinc finger-like"/>
    <property type="match status" value="1"/>
</dbReference>
<evidence type="ECO:0000256" key="1">
    <source>
        <dbReference type="ARBA" id="ARBA00022723"/>
    </source>
</evidence>
<proteinExistence type="predicted"/>